<dbReference type="InterPro" id="IPR033901">
    <property type="entry name" value="RNAPI/III_AC40"/>
</dbReference>
<dbReference type="GO" id="GO:0046983">
    <property type="term" value="F:protein dimerization activity"/>
    <property type="evidence" value="ECO:0007669"/>
    <property type="project" value="InterPro"/>
</dbReference>
<evidence type="ECO:0000259" key="3">
    <source>
        <dbReference type="SMART" id="SM00662"/>
    </source>
</evidence>
<dbReference type="Gene3D" id="2.160.10.10">
    <property type="entry name" value="Hexapeptide repeat proteins"/>
    <property type="match status" value="1"/>
</dbReference>
<dbReference type="Proteomes" id="UP001224775">
    <property type="component" value="Unassembled WGS sequence"/>
</dbReference>
<evidence type="ECO:0000256" key="2">
    <source>
        <dbReference type="ARBA" id="ARBA00023163"/>
    </source>
</evidence>
<dbReference type="GO" id="GO:0003899">
    <property type="term" value="F:DNA-directed RNA polymerase activity"/>
    <property type="evidence" value="ECO:0007669"/>
    <property type="project" value="InterPro"/>
</dbReference>
<dbReference type="SUPFAM" id="SSF55257">
    <property type="entry name" value="RBP11-like subunits of RNA polymerase"/>
    <property type="match status" value="1"/>
</dbReference>
<feature type="domain" description="DNA-directed RNA polymerase RpoA/D/Rpb3-type" evidence="3">
    <location>
        <begin position="60"/>
        <end position="432"/>
    </location>
</feature>
<evidence type="ECO:0000313" key="5">
    <source>
        <dbReference type="Proteomes" id="UP001224775"/>
    </source>
</evidence>
<sequence>MPPIPEPDTSATGGIYDVNESGIQFRHTPSLPTPANGDEFLKRLKSSFQFNILERPSKNELVFELIGVDVSFANALRRIMIAEIPTMALEHVYMWNNSGLIHDEVLSHRLGLVPLNVDPRLFDEYGQDVDDSGEAVLSDRNTIVFRMNVVCGKSKVDDELLQKQRNSEFKAEGLVSGYDVEEAQLKKNEKGGNKKIGDDDDEMKEDVEEPSVMNLSVADRAAADAAASNLNKSSTPIDTPHRPFTRHVYTRDLLWCPQGDQLARFPLHSSGVGSGVGGGIRPLHEDILLAKLRPGQVIEFEAHARKGIGKDHAKWSPVATASYRLMPSIEIVKPIYDELAEELVNWMEPGVFKLEEADEVDHRVKAVVVNPYACTMSRNFMRNPALKESIKMSRIPNHFIFSVESVGMMEPAVIVAEALKVLKNKAGNLSGCDPEYIAVILAASQGARLYPLTSEYPDGVPKHLLPLSPLNPAACGDESNSSGAASLLQRLLLKTYDSGFEMAVVAIHKDDMQTVPFLLGGLCTMASNDPIFNIDKSSNFSADIVTDLDFCGVATSHSSSNEKKMSDKSQLLPTKRNMYVRVVRLSGECHGSADALRYLSTNMIDKDGDNNSDGNACKGCIIPRTAHAVVMPGDLILEEGLISDSGKNDVLSLLVESHRRWNAGGAETSTSAACTMLLSDVGAEDKEGIPLKESSKAKMGLQSREEEDMEYIGLTTEVPPPLSASLASLSFSKSLPLNGDDHSPSSRRVVLKRSKLEVEEDEGTGSTPKLSIMKRHLHKAGGRKNDVNSTLARITSGLSMSATASRDHSPSVSLRTDLHDVHLYVISNWVFQLMHARPTMASFQKEILPLLVSRQFRGVEAAFGPTAWKDEGNRDRLRKVLKDLDGVNEDGFASFGNGHNKISTLLGMYASGKASGGLGNFAPADADEDEMDKADATSGATTSLLTLPSFPTSVHPFVVSAQVLSREVSSLTLRACTIPCLLHGCGKITSSTLKMDSKLSASLVPKGVQLSTKFNSILLPGCTLGEKVQTKSCTIGKGVSLGDRSKLNNVVVMDGAQIGTNVVMQNSVVGVGAKVGDNCNLKDCVIGPGAIVATGTKTTEKGETFEAEMN</sequence>
<dbReference type="InterPro" id="IPR011263">
    <property type="entry name" value="DNA-dir_RNA_pol_RpoA/D/Rpb3"/>
</dbReference>
<dbReference type="CDD" id="cd07032">
    <property type="entry name" value="RNAP_I_II_AC40"/>
    <property type="match status" value="1"/>
</dbReference>
<dbReference type="Pfam" id="PF01193">
    <property type="entry name" value="RNA_pol_L"/>
    <property type="match status" value="1"/>
</dbReference>
<proteinExistence type="inferred from homology"/>
<dbReference type="GO" id="GO:0005736">
    <property type="term" value="C:RNA polymerase I complex"/>
    <property type="evidence" value="ECO:0007669"/>
    <property type="project" value="TreeGrafter"/>
</dbReference>
<reference evidence="4" key="1">
    <citation type="submission" date="2023-06" db="EMBL/GenBank/DDBJ databases">
        <title>Survivors Of The Sea: Transcriptome response of Skeletonema marinoi to long-term dormancy.</title>
        <authorList>
            <person name="Pinder M.I.M."/>
            <person name="Kourtchenko O."/>
            <person name="Robertson E.K."/>
            <person name="Larsson T."/>
            <person name="Maumus F."/>
            <person name="Osuna-Cruz C.M."/>
            <person name="Vancaester E."/>
            <person name="Stenow R."/>
            <person name="Vandepoele K."/>
            <person name="Ploug H."/>
            <person name="Bruchert V."/>
            <person name="Godhe A."/>
            <person name="Topel M."/>
        </authorList>
    </citation>
    <scope>NUCLEOTIDE SEQUENCE</scope>
    <source>
        <strain evidence="4">R05AC</strain>
    </source>
</reference>
<dbReference type="PANTHER" id="PTHR11800">
    <property type="entry name" value="DNA-DIRECTED RNA POLYMERASE"/>
    <property type="match status" value="1"/>
</dbReference>
<dbReference type="GO" id="GO:0006351">
    <property type="term" value="P:DNA-templated transcription"/>
    <property type="evidence" value="ECO:0007669"/>
    <property type="project" value="InterPro"/>
</dbReference>
<dbReference type="InterPro" id="IPR022842">
    <property type="entry name" value="RNAP_Rpo3/Rpb3/RPAC1"/>
</dbReference>
<dbReference type="EMBL" id="JATAAI010000034">
    <property type="protein sequence ID" value="KAK1735392.1"/>
    <property type="molecule type" value="Genomic_DNA"/>
</dbReference>
<evidence type="ECO:0000256" key="1">
    <source>
        <dbReference type="ARBA" id="ARBA00022478"/>
    </source>
</evidence>
<dbReference type="AlphaFoldDB" id="A0AAD8XXC3"/>
<evidence type="ECO:0000313" key="4">
    <source>
        <dbReference type="EMBL" id="KAK1735392.1"/>
    </source>
</evidence>
<dbReference type="InterPro" id="IPR029044">
    <property type="entry name" value="Nucleotide-diphossugar_trans"/>
</dbReference>
<name>A0AAD8XXC3_9STRA</name>
<dbReference type="GO" id="GO:0005666">
    <property type="term" value="C:RNA polymerase III complex"/>
    <property type="evidence" value="ECO:0007669"/>
    <property type="project" value="TreeGrafter"/>
</dbReference>
<dbReference type="Gene3D" id="3.30.1360.10">
    <property type="entry name" value="RNA polymerase, RBP11-like subunit"/>
    <property type="match status" value="2"/>
</dbReference>
<dbReference type="Gene3D" id="3.90.550.10">
    <property type="entry name" value="Spore Coat Polysaccharide Biosynthesis Protein SpsA, Chain A"/>
    <property type="match status" value="1"/>
</dbReference>
<keyword evidence="5" id="KW-1185">Reference proteome</keyword>
<dbReference type="InterPro" id="IPR050518">
    <property type="entry name" value="Rpo3/RPB3_RNA_Pol_subunit"/>
</dbReference>
<dbReference type="InterPro" id="IPR036603">
    <property type="entry name" value="RBP11-like"/>
</dbReference>
<comment type="caution">
    <text evidence="4">The sequence shown here is derived from an EMBL/GenBank/DDBJ whole genome shotgun (WGS) entry which is preliminary data.</text>
</comment>
<organism evidence="4 5">
    <name type="scientific">Skeletonema marinoi</name>
    <dbReference type="NCBI Taxonomy" id="267567"/>
    <lineage>
        <taxon>Eukaryota</taxon>
        <taxon>Sar</taxon>
        <taxon>Stramenopiles</taxon>
        <taxon>Ochrophyta</taxon>
        <taxon>Bacillariophyta</taxon>
        <taxon>Coscinodiscophyceae</taxon>
        <taxon>Thalassiosirophycidae</taxon>
        <taxon>Thalassiosirales</taxon>
        <taxon>Skeletonemataceae</taxon>
        <taxon>Skeletonema</taxon>
        <taxon>Skeletonema marinoi-dohrnii complex</taxon>
    </lineage>
</organism>
<dbReference type="SMART" id="SM00662">
    <property type="entry name" value="RPOLD"/>
    <property type="match status" value="1"/>
</dbReference>
<dbReference type="HAMAP" id="MF_00320">
    <property type="entry name" value="RNApol_arch_Rpo3"/>
    <property type="match status" value="1"/>
</dbReference>
<keyword evidence="1 4" id="KW-0240">DNA-directed RNA polymerase</keyword>
<dbReference type="InterPro" id="IPR036643">
    <property type="entry name" value="RNApol_insert_sf"/>
</dbReference>
<protein>
    <submittedName>
        <fullName evidence="4">DNA-directed RNA polymerases I and III subunit RPAC1</fullName>
    </submittedName>
</protein>
<accession>A0AAD8XXC3</accession>
<dbReference type="SUPFAM" id="SSF51161">
    <property type="entry name" value="Trimeric LpxA-like enzymes"/>
    <property type="match status" value="1"/>
</dbReference>
<dbReference type="PANTHER" id="PTHR11800:SF13">
    <property type="entry name" value="DNA-DIRECTED RNA POLYMERASES I AND III SUBUNIT RPAC1"/>
    <property type="match status" value="1"/>
</dbReference>
<dbReference type="SUPFAM" id="SSF56553">
    <property type="entry name" value="Insert subdomain of RNA polymerase alpha subunit"/>
    <property type="match status" value="2"/>
</dbReference>
<gene>
    <name evidence="4" type="ORF">QTG54_014006</name>
</gene>
<dbReference type="InterPro" id="IPR011004">
    <property type="entry name" value="Trimer_LpxA-like_sf"/>
</dbReference>
<keyword evidence="2" id="KW-0804">Transcription</keyword>